<reference evidence="1 2" key="1">
    <citation type="submission" date="2019-03" db="EMBL/GenBank/DDBJ databases">
        <title>Genomic Encyclopedia of Type Strains, Phase III (KMG-III): the genomes of soil and plant-associated and newly described type strains.</title>
        <authorList>
            <person name="Whitman W."/>
        </authorList>
    </citation>
    <scope>NUCLEOTIDE SEQUENCE [LARGE SCALE GENOMIC DNA]</scope>
    <source>
        <strain evidence="1 2">VKM Ac-2575</strain>
    </source>
</reference>
<dbReference type="OrthoDB" id="5188615at2"/>
<comment type="caution">
    <text evidence="1">The sequence shown here is derived from an EMBL/GenBank/DDBJ whole genome shotgun (WGS) entry which is preliminary data.</text>
</comment>
<dbReference type="EMBL" id="SOCE01000001">
    <property type="protein sequence ID" value="TDU89362.1"/>
    <property type="molecule type" value="Genomic_DNA"/>
</dbReference>
<evidence type="ECO:0000313" key="1">
    <source>
        <dbReference type="EMBL" id="TDU89362.1"/>
    </source>
</evidence>
<sequence length="170" mass="19407">MPIHVFVDETKSKGLLMAAARCPADDVAVNRKALRALLLPGQERLHFNNENPTRRKKILELIAGFRMLVDIYQTDRATAANRSRCLQAIVRDNAEVAERLVIERDEPNVDSDGRALRAASSEFDCRNLRWDLLAPKADPLLWVPDGVAWAWMRGGDWRRRVAAYCEQREL</sequence>
<proteinExistence type="predicted"/>
<organism evidence="1 2">
    <name type="scientific">Kribbella voronezhensis</name>
    <dbReference type="NCBI Taxonomy" id="2512212"/>
    <lineage>
        <taxon>Bacteria</taxon>
        <taxon>Bacillati</taxon>
        <taxon>Actinomycetota</taxon>
        <taxon>Actinomycetes</taxon>
        <taxon>Propionibacteriales</taxon>
        <taxon>Kribbellaceae</taxon>
        <taxon>Kribbella</taxon>
    </lineage>
</organism>
<evidence type="ECO:0008006" key="3">
    <source>
        <dbReference type="Google" id="ProtNLM"/>
    </source>
</evidence>
<keyword evidence="2" id="KW-1185">Reference proteome</keyword>
<name>A0A4R7TBC7_9ACTN</name>
<evidence type="ECO:0000313" key="2">
    <source>
        <dbReference type="Proteomes" id="UP000295151"/>
    </source>
</evidence>
<gene>
    <name evidence="1" type="ORF">EV138_2926</name>
</gene>
<dbReference type="RefSeq" id="WP_133979453.1">
    <property type="nucleotide sequence ID" value="NZ_SOCE01000001.1"/>
</dbReference>
<dbReference type="AlphaFoldDB" id="A0A4R7TBC7"/>
<accession>A0A4R7TBC7</accession>
<protein>
    <recommendedName>
        <fullName evidence="3">DUF3800 domain-containing protein</fullName>
    </recommendedName>
</protein>
<dbReference type="Proteomes" id="UP000295151">
    <property type="component" value="Unassembled WGS sequence"/>
</dbReference>